<evidence type="ECO:0000256" key="1">
    <source>
        <dbReference type="SAM" id="MobiDB-lite"/>
    </source>
</evidence>
<keyword evidence="3" id="KW-1185">Reference proteome</keyword>
<accession>A0A6G1HKV8</accession>
<name>A0A6G1HKV8_9PEZI</name>
<dbReference type="Proteomes" id="UP000799640">
    <property type="component" value="Unassembled WGS sequence"/>
</dbReference>
<sequence>MAEDREGSAPMDIAMADAESDSDETIIFLAEVADDPEPTAMPTTEVASGSGDTIIPTTEVESGADSTVSPMTEVASSPDTSATKETGQRKSDDIKLSVSKGVQAPITMASELVREAPSFDINSTPSSRLVANKVRTSDHRRILGFLLSLSSQCGAGHRTHAWSSYQKESR</sequence>
<dbReference type="AlphaFoldDB" id="A0A6G1HKV8"/>
<feature type="region of interest" description="Disordered" evidence="1">
    <location>
        <begin position="35"/>
        <end position="94"/>
    </location>
</feature>
<reference evidence="2" key="1">
    <citation type="journal article" date="2020" name="Stud. Mycol.">
        <title>101 Dothideomycetes genomes: a test case for predicting lifestyles and emergence of pathogens.</title>
        <authorList>
            <person name="Haridas S."/>
            <person name="Albert R."/>
            <person name="Binder M."/>
            <person name="Bloem J."/>
            <person name="Labutti K."/>
            <person name="Salamov A."/>
            <person name="Andreopoulos B."/>
            <person name="Baker S."/>
            <person name="Barry K."/>
            <person name="Bills G."/>
            <person name="Bluhm B."/>
            <person name="Cannon C."/>
            <person name="Castanera R."/>
            <person name="Culley D."/>
            <person name="Daum C."/>
            <person name="Ezra D."/>
            <person name="Gonzalez J."/>
            <person name="Henrissat B."/>
            <person name="Kuo A."/>
            <person name="Liang C."/>
            <person name="Lipzen A."/>
            <person name="Lutzoni F."/>
            <person name="Magnuson J."/>
            <person name="Mondo S."/>
            <person name="Nolan M."/>
            <person name="Ohm R."/>
            <person name="Pangilinan J."/>
            <person name="Park H.-J."/>
            <person name="Ramirez L."/>
            <person name="Alfaro M."/>
            <person name="Sun H."/>
            <person name="Tritt A."/>
            <person name="Yoshinaga Y."/>
            <person name="Zwiers L.-H."/>
            <person name="Turgeon B."/>
            <person name="Goodwin S."/>
            <person name="Spatafora J."/>
            <person name="Crous P."/>
            <person name="Grigoriev I."/>
        </authorList>
    </citation>
    <scope>NUCLEOTIDE SEQUENCE</scope>
    <source>
        <strain evidence="2">CBS 262.69</strain>
    </source>
</reference>
<protein>
    <submittedName>
        <fullName evidence="2">Uncharacterized protein</fullName>
    </submittedName>
</protein>
<feature type="region of interest" description="Disordered" evidence="1">
    <location>
        <begin position="1"/>
        <end position="21"/>
    </location>
</feature>
<proteinExistence type="predicted"/>
<evidence type="ECO:0000313" key="2">
    <source>
        <dbReference type="EMBL" id="KAF2396405.1"/>
    </source>
</evidence>
<gene>
    <name evidence="2" type="ORF">EJ06DRAFT_534128</name>
</gene>
<evidence type="ECO:0000313" key="3">
    <source>
        <dbReference type="Proteomes" id="UP000799640"/>
    </source>
</evidence>
<feature type="compositionally biased region" description="Polar residues" evidence="1">
    <location>
        <begin position="41"/>
        <end position="85"/>
    </location>
</feature>
<organism evidence="2 3">
    <name type="scientific">Trichodelitschia bisporula</name>
    <dbReference type="NCBI Taxonomy" id="703511"/>
    <lineage>
        <taxon>Eukaryota</taxon>
        <taxon>Fungi</taxon>
        <taxon>Dikarya</taxon>
        <taxon>Ascomycota</taxon>
        <taxon>Pezizomycotina</taxon>
        <taxon>Dothideomycetes</taxon>
        <taxon>Dothideomycetes incertae sedis</taxon>
        <taxon>Phaeotrichales</taxon>
        <taxon>Phaeotrichaceae</taxon>
        <taxon>Trichodelitschia</taxon>
    </lineage>
</organism>
<dbReference type="EMBL" id="ML996707">
    <property type="protein sequence ID" value="KAF2396405.1"/>
    <property type="molecule type" value="Genomic_DNA"/>
</dbReference>